<proteinExistence type="predicted"/>
<reference evidence="2 3" key="1">
    <citation type="submission" date="2016-07" db="EMBL/GenBank/DDBJ databases">
        <title>Pervasive Adenine N6-methylation of Active Genes in Fungi.</title>
        <authorList>
            <consortium name="DOE Joint Genome Institute"/>
            <person name="Mondo S.J."/>
            <person name="Dannebaum R.O."/>
            <person name="Kuo R.C."/>
            <person name="Labutti K."/>
            <person name="Haridas S."/>
            <person name="Kuo A."/>
            <person name="Salamov A."/>
            <person name="Ahrendt S.R."/>
            <person name="Lipzen A."/>
            <person name="Sullivan W."/>
            <person name="Andreopoulos W.B."/>
            <person name="Clum A."/>
            <person name="Lindquist E."/>
            <person name="Daum C."/>
            <person name="Ramamoorthy G.K."/>
            <person name="Gryganskyi A."/>
            <person name="Culley D."/>
            <person name="Magnuson J.K."/>
            <person name="James T.Y."/>
            <person name="O'Malley M.A."/>
            <person name="Stajich J.E."/>
            <person name="Spatafora J.W."/>
            <person name="Visel A."/>
            <person name="Grigoriev I.V."/>
        </authorList>
    </citation>
    <scope>NUCLEOTIDE SEQUENCE [LARGE SCALE GENOMIC DNA]</scope>
    <source>
        <strain evidence="2 3">JEL800</strain>
    </source>
</reference>
<organism evidence="2 3">
    <name type="scientific">Rhizoclosmatium globosum</name>
    <dbReference type="NCBI Taxonomy" id="329046"/>
    <lineage>
        <taxon>Eukaryota</taxon>
        <taxon>Fungi</taxon>
        <taxon>Fungi incertae sedis</taxon>
        <taxon>Chytridiomycota</taxon>
        <taxon>Chytridiomycota incertae sedis</taxon>
        <taxon>Chytridiomycetes</taxon>
        <taxon>Chytridiales</taxon>
        <taxon>Chytriomycetaceae</taxon>
        <taxon>Rhizoclosmatium</taxon>
    </lineage>
</organism>
<feature type="domain" description="Calponin-homology (CH)" evidence="1">
    <location>
        <begin position="27"/>
        <end position="132"/>
    </location>
</feature>
<dbReference type="OrthoDB" id="21595at2759"/>
<dbReference type="AlphaFoldDB" id="A0A1Y2BPU1"/>
<dbReference type="SMART" id="SM00033">
    <property type="entry name" value="CH"/>
    <property type="match status" value="1"/>
</dbReference>
<dbReference type="GO" id="GO:0051015">
    <property type="term" value="F:actin filament binding"/>
    <property type="evidence" value="ECO:0007669"/>
    <property type="project" value="TreeGrafter"/>
</dbReference>
<name>A0A1Y2BPU1_9FUNG</name>
<dbReference type="GO" id="GO:0007015">
    <property type="term" value="P:actin filament organization"/>
    <property type="evidence" value="ECO:0007669"/>
    <property type="project" value="TreeGrafter"/>
</dbReference>
<dbReference type="EMBL" id="MCGO01000054">
    <property type="protein sequence ID" value="ORY36746.1"/>
    <property type="molecule type" value="Genomic_DNA"/>
</dbReference>
<dbReference type="PROSITE" id="PS50021">
    <property type="entry name" value="CH"/>
    <property type="match status" value="1"/>
</dbReference>
<accession>A0A1Y2BPU1</accession>
<dbReference type="STRING" id="329046.A0A1Y2BPU1"/>
<dbReference type="Gene3D" id="1.10.418.10">
    <property type="entry name" value="Calponin-like domain"/>
    <property type="match status" value="1"/>
</dbReference>
<dbReference type="InterPro" id="IPR003096">
    <property type="entry name" value="SM22_calponin"/>
</dbReference>
<dbReference type="Proteomes" id="UP000193642">
    <property type="component" value="Unassembled WGS sequence"/>
</dbReference>
<dbReference type="InterPro" id="IPR050606">
    <property type="entry name" value="Calponin-like"/>
</dbReference>
<gene>
    <name evidence="2" type="ORF">BCR33DRAFT_663929</name>
</gene>
<sequence>MASVDNEQLLYGLDKELAEKAAAKYDPVREREAREFIEIVSGSAFPSDNFHDSLKDGVLLCQMMNNILPNNQIKIAVSKMPFKQMENIGFFLDRVELLGVPPHERFMTIDLYEAKNMNQVINTIFSVSRHAAAKGFQGPLLGPKLTEKNERVFTEE</sequence>
<dbReference type="PANTHER" id="PTHR47385">
    <property type="entry name" value="CALPONIN"/>
    <property type="match status" value="1"/>
</dbReference>
<dbReference type="InterPro" id="IPR036872">
    <property type="entry name" value="CH_dom_sf"/>
</dbReference>
<dbReference type="SUPFAM" id="SSF47576">
    <property type="entry name" value="Calponin-homology domain, CH-domain"/>
    <property type="match status" value="1"/>
</dbReference>
<comment type="caution">
    <text evidence="2">The sequence shown here is derived from an EMBL/GenBank/DDBJ whole genome shotgun (WGS) entry which is preliminary data.</text>
</comment>
<evidence type="ECO:0000313" key="3">
    <source>
        <dbReference type="Proteomes" id="UP000193642"/>
    </source>
</evidence>
<dbReference type="InterPro" id="IPR001715">
    <property type="entry name" value="CH_dom"/>
</dbReference>
<dbReference type="GO" id="GO:0015629">
    <property type="term" value="C:actin cytoskeleton"/>
    <property type="evidence" value="ECO:0007669"/>
    <property type="project" value="TreeGrafter"/>
</dbReference>
<protein>
    <recommendedName>
        <fullName evidence="1">Calponin-homology (CH) domain-containing protein</fullName>
    </recommendedName>
</protein>
<dbReference type="Pfam" id="PF00307">
    <property type="entry name" value="CH"/>
    <property type="match status" value="1"/>
</dbReference>
<evidence type="ECO:0000259" key="1">
    <source>
        <dbReference type="PROSITE" id="PS50021"/>
    </source>
</evidence>
<keyword evidence="3" id="KW-1185">Reference proteome</keyword>
<dbReference type="PANTHER" id="PTHR47385:SF14">
    <property type="entry name" value="TRANSGELIN"/>
    <property type="match status" value="1"/>
</dbReference>
<feature type="non-terminal residue" evidence="2">
    <location>
        <position position="156"/>
    </location>
</feature>
<dbReference type="PRINTS" id="PR00888">
    <property type="entry name" value="SM22CALPONIN"/>
</dbReference>
<evidence type="ECO:0000313" key="2">
    <source>
        <dbReference type="EMBL" id="ORY36746.1"/>
    </source>
</evidence>